<protein>
    <submittedName>
        <fullName evidence="3">GNAT family N-acetyltransferase</fullName>
    </submittedName>
</protein>
<dbReference type="SUPFAM" id="SSF55729">
    <property type="entry name" value="Acyl-CoA N-acyltransferases (Nat)"/>
    <property type="match status" value="1"/>
</dbReference>
<reference evidence="3" key="1">
    <citation type="submission" date="2023-08" db="EMBL/GenBank/DDBJ databases">
        <authorList>
            <person name="Messyasz A."/>
            <person name="Mannisto M.K."/>
            <person name="Kerkhof L.J."/>
            <person name="Haggblom M."/>
        </authorList>
    </citation>
    <scope>NUCLEOTIDE SEQUENCE</scope>
    <source>
        <strain evidence="3">M8UP39</strain>
    </source>
</reference>
<evidence type="ECO:0000313" key="3">
    <source>
        <dbReference type="EMBL" id="XCB23565.1"/>
    </source>
</evidence>
<evidence type="ECO:0000256" key="1">
    <source>
        <dbReference type="SAM" id="Phobius"/>
    </source>
</evidence>
<dbReference type="InterPro" id="IPR016181">
    <property type="entry name" value="Acyl_CoA_acyltransferase"/>
</dbReference>
<dbReference type="PROSITE" id="PS51186">
    <property type="entry name" value="GNAT"/>
    <property type="match status" value="1"/>
</dbReference>
<dbReference type="InterPro" id="IPR000182">
    <property type="entry name" value="GNAT_dom"/>
</dbReference>
<name>A0AAU7Z501_9BACT</name>
<reference evidence="3" key="2">
    <citation type="journal article" date="2024" name="Environ. Microbiol.">
        <title>Genome analysis and description of Tunturibacter gen. nov. expands the diversity of Terriglobia in tundra soils.</title>
        <authorList>
            <person name="Messyasz A."/>
            <person name="Mannisto M.K."/>
            <person name="Kerkhof L.J."/>
            <person name="Haggblom M.M."/>
        </authorList>
    </citation>
    <scope>NUCLEOTIDE SEQUENCE</scope>
    <source>
        <strain evidence="3">M8UP39</strain>
    </source>
</reference>
<keyword evidence="1" id="KW-0812">Transmembrane</keyword>
<dbReference type="AlphaFoldDB" id="A0AAU7Z501"/>
<dbReference type="KEGG" id="tgi:RBB81_06495"/>
<sequence length="173" mass="18700">MAEIVVREAVGVEDIAAVRRLMQAYGEYLAANPAGAANICLEGYGQELEGLPGAYLVLLLAVVDGTAAGCVALRLLRGEQKGCEMKRLWVDGAFRGDGLGRRLVKEAIAWAEGAGFGAMYLDTVPAAMPEANRLYEEMGFVRVERYNENPIADVVFFRRGLKGRSLAQVEKGC</sequence>
<evidence type="ECO:0000259" key="2">
    <source>
        <dbReference type="PROSITE" id="PS51186"/>
    </source>
</evidence>
<feature type="domain" description="N-acetyltransferase" evidence="2">
    <location>
        <begin position="4"/>
        <end position="162"/>
    </location>
</feature>
<dbReference type="PANTHER" id="PTHR43305">
    <property type="entry name" value="FAMILY N-ACETYLTRANSFERASE, PUTATIVE (AFU_ORTHOLOGUE AFUA_2G01380)-RELATED"/>
    <property type="match status" value="1"/>
</dbReference>
<dbReference type="GO" id="GO:0016747">
    <property type="term" value="F:acyltransferase activity, transferring groups other than amino-acyl groups"/>
    <property type="evidence" value="ECO:0007669"/>
    <property type="project" value="InterPro"/>
</dbReference>
<dbReference type="PANTHER" id="PTHR43305:SF1">
    <property type="entry name" value="FAMILY N-ACETYLTRANSFERASE, PUTATIVE (AFU_ORTHOLOGUE AFUA_2G01380)-RELATED"/>
    <property type="match status" value="1"/>
</dbReference>
<organism evidence="3">
    <name type="scientific">Tunturiibacter gelidiferens</name>
    <dbReference type="NCBI Taxonomy" id="3069689"/>
    <lineage>
        <taxon>Bacteria</taxon>
        <taxon>Pseudomonadati</taxon>
        <taxon>Acidobacteriota</taxon>
        <taxon>Terriglobia</taxon>
        <taxon>Terriglobales</taxon>
        <taxon>Acidobacteriaceae</taxon>
        <taxon>Tunturiibacter</taxon>
    </lineage>
</organism>
<dbReference type="InterPro" id="IPR052777">
    <property type="entry name" value="Acetyltransferase_Enz"/>
</dbReference>
<dbReference type="Gene3D" id="3.40.630.30">
    <property type="match status" value="1"/>
</dbReference>
<dbReference type="Pfam" id="PF00583">
    <property type="entry name" value="Acetyltransf_1"/>
    <property type="match status" value="1"/>
</dbReference>
<keyword evidence="1" id="KW-1133">Transmembrane helix</keyword>
<dbReference type="EMBL" id="CP132938">
    <property type="protein sequence ID" value="XCB23565.1"/>
    <property type="molecule type" value="Genomic_DNA"/>
</dbReference>
<feature type="transmembrane region" description="Helical" evidence="1">
    <location>
        <begin position="54"/>
        <end position="76"/>
    </location>
</feature>
<keyword evidence="1" id="KW-0472">Membrane</keyword>
<dbReference type="RefSeq" id="WP_353073124.1">
    <property type="nucleotide sequence ID" value="NZ_CP132938.1"/>
</dbReference>
<gene>
    <name evidence="3" type="ORF">RBB81_06495</name>
</gene>
<dbReference type="CDD" id="cd04301">
    <property type="entry name" value="NAT_SF"/>
    <property type="match status" value="1"/>
</dbReference>
<accession>A0AAU7Z501</accession>
<proteinExistence type="predicted"/>